<dbReference type="Gene3D" id="2.60.120.620">
    <property type="entry name" value="q2cbj1_9rhob like domain"/>
    <property type="match status" value="1"/>
</dbReference>
<dbReference type="GO" id="GO:0016491">
    <property type="term" value="F:oxidoreductase activity"/>
    <property type="evidence" value="ECO:0007669"/>
    <property type="project" value="UniProtKB-KW"/>
</dbReference>
<keyword evidence="3" id="KW-1185">Reference proteome</keyword>
<dbReference type="EMBL" id="JBEPBX010000056">
    <property type="protein sequence ID" value="MER6618289.1"/>
    <property type="molecule type" value="Genomic_DNA"/>
</dbReference>
<feature type="domain" description="Prolyl 4-hydroxylase alpha subunit Fe(2+) 2OG dioxygenase" evidence="1">
    <location>
        <begin position="163"/>
        <end position="248"/>
    </location>
</feature>
<evidence type="ECO:0000313" key="2">
    <source>
        <dbReference type="EMBL" id="MER6618289.1"/>
    </source>
</evidence>
<organism evidence="2 3">
    <name type="scientific">Streptomyces xantholiticus</name>
    <dbReference type="NCBI Taxonomy" id="68285"/>
    <lineage>
        <taxon>Bacteria</taxon>
        <taxon>Bacillati</taxon>
        <taxon>Actinomycetota</taxon>
        <taxon>Actinomycetes</taxon>
        <taxon>Kitasatosporales</taxon>
        <taxon>Streptomycetaceae</taxon>
        <taxon>Streptomyces</taxon>
    </lineage>
</organism>
<reference evidence="2 3" key="1">
    <citation type="submission" date="2024-06" db="EMBL/GenBank/DDBJ databases">
        <title>The Natural Products Discovery Center: Release of the First 8490 Sequenced Strains for Exploring Actinobacteria Biosynthetic Diversity.</title>
        <authorList>
            <person name="Kalkreuter E."/>
            <person name="Kautsar S.A."/>
            <person name="Yang D."/>
            <person name="Bader C.D."/>
            <person name="Teijaro C.N."/>
            <person name="Fluegel L."/>
            <person name="Davis C.M."/>
            <person name="Simpson J.R."/>
            <person name="Lauterbach L."/>
            <person name="Steele A.D."/>
            <person name="Gui C."/>
            <person name="Meng S."/>
            <person name="Li G."/>
            <person name="Viehrig K."/>
            <person name="Ye F."/>
            <person name="Su P."/>
            <person name="Kiefer A.F."/>
            <person name="Nichols A."/>
            <person name="Cepeda A.J."/>
            <person name="Yan W."/>
            <person name="Fan B."/>
            <person name="Jiang Y."/>
            <person name="Adhikari A."/>
            <person name="Zheng C.-J."/>
            <person name="Schuster L."/>
            <person name="Cowan T.M."/>
            <person name="Smanski M.J."/>
            <person name="Chevrette M.G."/>
            <person name="De Carvalho L.P.S."/>
            <person name="Shen B."/>
        </authorList>
    </citation>
    <scope>NUCLEOTIDE SEQUENCE [LARGE SCALE GENOMIC DNA]</scope>
    <source>
        <strain evidence="2 3">NPDC000837</strain>
    </source>
</reference>
<keyword evidence="2" id="KW-0560">Oxidoreductase</keyword>
<gene>
    <name evidence="2" type="ORF">ABT276_34300</name>
</gene>
<protein>
    <submittedName>
        <fullName evidence="2">2OG-Fe(II) oxygenase</fullName>
        <ecNumber evidence="2">1.14.11.-</ecNumber>
    </submittedName>
</protein>
<evidence type="ECO:0000259" key="1">
    <source>
        <dbReference type="Pfam" id="PF13640"/>
    </source>
</evidence>
<comment type="caution">
    <text evidence="2">The sequence shown here is derived from an EMBL/GenBank/DDBJ whole genome shotgun (WGS) entry which is preliminary data.</text>
</comment>
<dbReference type="RefSeq" id="WP_159026751.1">
    <property type="nucleotide sequence ID" value="NZ_JBEPBX010000056.1"/>
</dbReference>
<dbReference type="InterPro" id="IPR044862">
    <property type="entry name" value="Pro_4_hyd_alph_FE2OG_OXY"/>
</dbReference>
<sequence>MTAMQTGAARATVTEMPEASLARARRFVDERHLTPDTWAAMREWYAAEPGRPFVVRGFLRPEWAQAMHSAMRDLPVWSRCATVYTNARDSAEIQEEEWEGNPNRAARHFVARPLGEALQNGTVPDAHRRTLEQFLAFCVLTDTLRDWISAGVGFPLEPRTSVELAAYRAGDRIRRHQDLFPGRVMAVNFYLDADHEPGTGGRLGFRNEAGHDELVEPYFNTLSMIPVREECWHWVEPYAGTGTGRYTVSIGQHLLGRPHQVRWEETQ</sequence>
<dbReference type="Proteomes" id="UP001445472">
    <property type="component" value="Unassembled WGS sequence"/>
</dbReference>
<proteinExistence type="predicted"/>
<accession>A0ABV1V5H5</accession>
<name>A0ABV1V5H5_9ACTN</name>
<dbReference type="EC" id="1.14.11.-" evidence="2"/>
<evidence type="ECO:0000313" key="3">
    <source>
        <dbReference type="Proteomes" id="UP001445472"/>
    </source>
</evidence>
<dbReference type="Pfam" id="PF13640">
    <property type="entry name" value="2OG-FeII_Oxy_3"/>
    <property type="match status" value="1"/>
</dbReference>